<dbReference type="EMBL" id="JARKIE010000131">
    <property type="protein sequence ID" value="KAJ7678767.1"/>
    <property type="molecule type" value="Genomic_DNA"/>
</dbReference>
<evidence type="ECO:0000313" key="3">
    <source>
        <dbReference type="Proteomes" id="UP001221757"/>
    </source>
</evidence>
<sequence length="155" mass="16728">MIDPVASLKSNLRATGFWAMTIPAAGIIAYASPEGEGHTPGISDEVDFSPFCSAAGLTLEWTVIHAISSRNWRMKSGQSLELSDPTCKRCSRAPRPSNELPPHLSFLSQDSDQTMVDREDSFDESVSSSSGNLNISTRRTINCHPRSGGRLSSDG</sequence>
<feature type="compositionally biased region" description="Polar residues" evidence="1">
    <location>
        <begin position="131"/>
        <end position="140"/>
    </location>
</feature>
<evidence type="ECO:0000313" key="2">
    <source>
        <dbReference type="EMBL" id="KAJ7678767.1"/>
    </source>
</evidence>
<feature type="region of interest" description="Disordered" evidence="1">
    <location>
        <begin position="76"/>
        <end position="155"/>
    </location>
</feature>
<name>A0AAD7D4P6_MYCRO</name>
<reference evidence="2" key="1">
    <citation type="submission" date="2023-03" db="EMBL/GenBank/DDBJ databases">
        <title>Massive genome expansion in bonnet fungi (Mycena s.s.) driven by repeated elements and novel gene families across ecological guilds.</title>
        <authorList>
            <consortium name="Lawrence Berkeley National Laboratory"/>
            <person name="Harder C.B."/>
            <person name="Miyauchi S."/>
            <person name="Viragh M."/>
            <person name="Kuo A."/>
            <person name="Thoen E."/>
            <person name="Andreopoulos B."/>
            <person name="Lu D."/>
            <person name="Skrede I."/>
            <person name="Drula E."/>
            <person name="Henrissat B."/>
            <person name="Morin E."/>
            <person name="Kohler A."/>
            <person name="Barry K."/>
            <person name="LaButti K."/>
            <person name="Morin E."/>
            <person name="Salamov A."/>
            <person name="Lipzen A."/>
            <person name="Mereny Z."/>
            <person name="Hegedus B."/>
            <person name="Baldrian P."/>
            <person name="Stursova M."/>
            <person name="Weitz H."/>
            <person name="Taylor A."/>
            <person name="Grigoriev I.V."/>
            <person name="Nagy L.G."/>
            <person name="Martin F."/>
            <person name="Kauserud H."/>
        </authorList>
    </citation>
    <scope>NUCLEOTIDE SEQUENCE</scope>
    <source>
        <strain evidence="2">CBHHK067</strain>
    </source>
</reference>
<keyword evidence="3" id="KW-1185">Reference proteome</keyword>
<protein>
    <submittedName>
        <fullName evidence="2">Uncharacterized protein</fullName>
    </submittedName>
</protein>
<gene>
    <name evidence="2" type="ORF">B0H17DRAFT_1182292</name>
</gene>
<accession>A0AAD7D4P6</accession>
<dbReference type="AlphaFoldDB" id="A0AAD7D4P6"/>
<organism evidence="2 3">
    <name type="scientific">Mycena rosella</name>
    <name type="common">Pink bonnet</name>
    <name type="synonym">Agaricus rosellus</name>
    <dbReference type="NCBI Taxonomy" id="1033263"/>
    <lineage>
        <taxon>Eukaryota</taxon>
        <taxon>Fungi</taxon>
        <taxon>Dikarya</taxon>
        <taxon>Basidiomycota</taxon>
        <taxon>Agaricomycotina</taxon>
        <taxon>Agaricomycetes</taxon>
        <taxon>Agaricomycetidae</taxon>
        <taxon>Agaricales</taxon>
        <taxon>Marasmiineae</taxon>
        <taxon>Mycenaceae</taxon>
        <taxon>Mycena</taxon>
    </lineage>
</organism>
<dbReference type="Proteomes" id="UP001221757">
    <property type="component" value="Unassembled WGS sequence"/>
</dbReference>
<evidence type="ECO:0000256" key="1">
    <source>
        <dbReference type="SAM" id="MobiDB-lite"/>
    </source>
</evidence>
<proteinExistence type="predicted"/>
<comment type="caution">
    <text evidence="2">The sequence shown here is derived from an EMBL/GenBank/DDBJ whole genome shotgun (WGS) entry which is preliminary data.</text>
</comment>